<evidence type="ECO:0000256" key="11">
    <source>
        <dbReference type="ARBA" id="ARBA00050886"/>
    </source>
</evidence>
<evidence type="ECO:0000256" key="12">
    <source>
        <dbReference type="ARBA" id="ARBA00052293"/>
    </source>
</evidence>
<evidence type="ECO:0000256" key="13">
    <source>
        <dbReference type="ARBA" id="ARBA00057883"/>
    </source>
</evidence>
<keyword evidence="6" id="KW-0320">Glycogen biosynthesis</keyword>
<dbReference type="Gene3D" id="3.90.550.10">
    <property type="entry name" value="Spore Coat Polysaccharide Biosynthesis Protein SpsA, Chain A"/>
    <property type="match status" value="1"/>
</dbReference>
<dbReference type="EMBL" id="ML977171">
    <property type="protein sequence ID" value="KAF1983971.1"/>
    <property type="molecule type" value="Genomic_DNA"/>
</dbReference>
<proteinExistence type="inferred from homology"/>
<dbReference type="InterPro" id="IPR002495">
    <property type="entry name" value="Glyco_trans_8"/>
</dbReference>
<protein>
    <recommendedName>
        <fullName evidence="10">glycogenin glucosyltransferase</fullName>
        <ecNumber evidence="10">2.4.1.186</ecNumber>
    </recommendedName>
</protein>
<keyword evidence="4 15" id="KW-0808">Transferase</keyword>
<evidence type="ECO:0000313" key="16">
    <source>
        <dbReference type="Proteomes" id="UP000800041"/>
    </source>
</evidence>
<evidence type="ECO:0000256" key="14">
    <source>
        <dbReference type="SAM" id="MobiDB-lite"/>
    </source>
</evidence>
<dbReference type="SUPFAM" id="SSF53448">
    <property type="entry name" value="Nucleotide-diphospho-sugar transferases"/>
    <property type="match status" value="1"/>
</dbReference>
<dbReference type="CDD" id="cd02537">
    <property type="entry name" value="GT8_Glycogenin"/>
    <property type="match status" value="1"/>
</dbReference>
<dbReference type="Proteomes" id="UP000800041">
    <property type="component" value="Unassembled WGS sequence"/>
</dbReference>
<evidence type="ECO:0000256" key="2">
    <source>
        <dbReference type="ARBA" id="ARBA00004496"/>
    </source>
</evidence>
<feature type="region of interest" description="Disordered" evidence="14">
    <location>
        <begin position="420"/>
        <end position="465"/>
    </location>
</feature>
<gene>
    <name evidence="15" type="ORF">K402DRAFT_396162</name>
</gene>
<dbReference type="GO" id="GO:0005737">
    <property type="term" value="C:cytoplasm"/>
    <property type="evidence" value="ECO:0007669"/>
    <property type="project" value="UniProtKB-SubCell"/>
</dbReference>
<keyword evidence="5" id="KW-0479">Metal-binding</keyword>
<accession>A0A6G1GSQ0</accession>
<evidence type="ECO:0000313" key="15">
    <source>
        <dbReference type="EMBL" id="KAF1983971.1"/>
    </source>
</evidence>
<dbReference type="EC" id="2.4.1.186" evidence="10"/>
<reference evidence="15" key="1">
    <citation type="journal article" date="2020" name="Stud. Mycol.">
        <title>101 Dothideomycetes genomes: a test case for predicting lifestyles and emergence of pathogens.</title>
        <authorList>
            <person name="Haridas S."/>
            <person name="Albert R."/>
            <person name="Binder M."/>
            <person name="Bloem J."/>
            <person name="Labutti K."/>
            <person name="Salamov A."/>
            <person name="Andreopoulos B."/>
            <person name="Baker S."/>
            <person name="Barry K."/>
            <person name="Bills G."/>
            <person name="Bluhm B."/>
            <person name="Cannon C."/>
            <person name="Castanera R."/>
            <person name="Culley D."/>
            <person name="Daum C."/>
            <person name="Ezra D."/>
            <person name="Gonzalez J."/>
            <person name="Henrissat B."/>
            <person name="Kuo A."/>
            <person name="Liang C."/>
            <person name="Lipzen A."/>
            <person name="Lutzoni F."/>
            <person name="Magnuson J."/>
            <person name="Mondo S."/>
            <person name="Nolan M."/>
            <person name="Ohm R."/>
            <person name="Pangilinan J."/>
            <person name="Park H.-J."/>
            <person name="Ramirez L."/>
            <person name="Alfaro M."/>
            <person name="Sun H."/>
            <person name="Tritt A."/>
            <person name="Yoshinaga Y."/>
            <person name="Zwiers L.-H."/>
            <person name="Turgeon B."/>
            <person name="Goodwin S."/>
            <person name="Spatafora J."/>
            <person name="Crous P."/>
            <person name="Grigoriev I."/>
        </authorList>
    </citation>
    <scope>NUCLEOTIDE SEQUENCE</scope>
    <source>
        <strain evidence="15">CBS 113979</strain>
    </source>
</reference>
<evidence type="ECO:0000256" key="10">
    <source>
        <dbReference type="ARBA" id="ARBA00038934"/>
    </source>
</evidence>
<dbReference type="Pfam" id="PF01501">
    <property type="entry name" value="Glyco_transf_8"/>
    <property type="match status" value="1"/>
</dbReference>
<dbReference type="InterPro" id="IPR050587">
    <property type="entry name" value="GNT1/Glycosyltrans_8"/>
</dbReference>
<comment type="catalytic activity">
    <reaction evidence="11">
        <text>[1,4-alpha-D-glucosyl](n)-L-tyrosyl-[glycogenin] + UDP-alpha-D-glucose = [1,4-alpha-D-glucosyl](n+1)-L-tyrosyl-[glycogenin] + UDP + H(+)</text>
        <dbReference type="Rhea" id="RHEA:56560"/>
        <dbReference type="Rhea" id="RHEA-COMP:14606"/>
        <dbReference type="Rhea" id="RHEA-COMP:14607"/>
        <dbReference type="ChEBI" id="CHEBI:15378"/>
        <dbReference type="ChEBI" id="CHEBI:58223"/>
        <dbReference type="ChEBI" id="CHEBI:58885"/>
        <dbReference type="ChEBI" id="CHEBI:140574"/>
        <dbReference type="EC" id="2.4.1.186"/>
    </reaction>
</comment>
<evidence type="ECO:0000256" key="3">
    <source>
        <dbReference type="ARBA" id="ARBA00022490"/>
    </source>
</evidence>
<keyword evidence="8" id="KW-0464">Manganese</keyword>
<dbReference type="AlphaFoldDB" id="A0A6G1GSQ0"/>
<name>A0A6G1GSQ0_9PEZI</name>
<organism evidence="15 16">
    <name type="scientific">Aulographum hederae CBS 113979</name>
    <dbReference type="NCBI Taxonomy" id="1176131"/>
    <lineage>
        <taxon>Eukaryota</taxon>
        <taxon>Fungi</taxon>
        <taxon>Dikarya</taxon>
        <taxon>Ascomycota</taxon>
        <taxon>Pezizomycotina</taxon>
        <taxon>Dothideomycetes</taxon>
        <taxon>Pleosporomycetidae</taxon>
        <taxon>Aulographales</taxon>
        <taxon>Aulographaceae</taxon>
    </lineage>
</organism>
<comment type="function">
    <text evidence="13">Self-glucosylating initiator of glycogen synthesis. It catalyzes the formation of a short alpha (1,4)-glucosyl chain covalently attached via a glucose 1-O-tyrosyl linkage to internal tyrosine residues and these chains act as primers for the elongation reaction catalyzed by glycogen synthase.</text>
</comment>
<dbReference type="FunFam" id="3.90.550.10:FF:000092">
    <property type="entry name" value="Glycogenin 2"/>
    <property type="match status" value="1"/>
</dbReference>
<dbReference type="PANTHER" id="PTHR11183">
    <property type="entry name" value="GLYCOGENIN SUBFAMILY MEMBER"/>
    <property type="match status" value="1"/>
</dbReference>
<keyword evidence="16" id="KW-1185">Reference proteome</keyword>
<dbReference type="InterPro" id="IPR029044">
    <property type="entry name" value="Nucleotide-diphossugar_trans"/>
</dbReference>
<keyword evidence="3" id="KW-0963">Cytoplasm</keyword>
<dbReference type="OrthoDB" id="2014201at2759"/>
<feature type="region of interest" description="Disordered" evidence="14">
    <location>
        <begin position="481"/>
        <end position="573"/>
    </location>
</feature>
<comment type="subcellular location">
    <subcellularLocation>
        <location evidence="2">Cytoplasm</location>
    </subcellularLocation>
</comment>
<evidence type="ECO:0000256" key="1">
    <source>
        <dbReference type="ARBA" id="ARBA00001936"/>
    </source>
</evidence>
<evidence type="ECO:0000256" key="4">
    <source>
        <dbReference type="ARBA" id="ARBA00022679"/>
    </source>
</evidence>
<comment type="similarity">
    <text evidence="9">Belongs to the glycosyltransferase 8 family. Glycogenin subfamily.</text>
</comment>
<comment type="catalytic activity">
    <reaction evidence="12">
        <text>L-tyrosyl-[glycogenin] + UDP-alpha-D-glucose = alpha-D-glucosyl-L-tyrosyl-[glycogenin] + UDP + H(+)</text>
        <dbReference type="Rhea" id="RHEA:23360"/>
        <dbReference type="Rhea" id="RHEA-COMP:14604"/>
        <dbReference type="Rhea" id="RHEA-COMP:14605"/>
        <dbReference type="ChEBI" id="CHEBI:15378"/>
        <dbReference type="ChEBI" id="CHEBI:46858"/>
        <dbReference type="ChEBI" id="CHEBI:58223"/>
        <dbReference type="ChEBI" id="CHEBI:58885"/>
        <dbReference type="ChEBI" id="CHEBI:140573"/>
        <dbReference type="EC" id="2.4.1.186"/>
    </reaction>
</comment>
<comment type="cofactor">
    <cofactor evidence="1">
        <name>Mn(2+)</name>
        <dbReference type="ChEBI" id="CHEBI:29035"/>
    </cofactor>
</comment>
<evidence type="ECO:0000256" key="5">
    <source>
        <dbReference type="ARBA" id="ARBA00022723"/>
    </source>
</evidence>
<feature type="compositionally biased region" description="Polar residues" evidence="14">
    <location>
        <begin position="429"/>
        <end position="442"/>
    </location>
</feature>
<sequence length="692" mass="76514">MAADEVYCTLVMTDSYLPGAAILAHSLRDAGTKKKLAVLVTTDILSVDTLTELKELYDYVIPVDRLGNPKPANLYLMSRADLLFAFTKLNLWRQTQFSKIVYIDADVVALRAPDELFDIKADFAAAPDTGWPDCFNSGLMVLTPNMGEFWALQTLAASGDSFDGADQGLLNQYYQHKDWHRLSFTYNCTPSAEYQWEPAYKYYKQNISMVHFIGKEKPWFKGRPGENGQGTYGELVGRWWATYDRHYKQAKPYVLGQSYQAHASMVQQLTFGETTSAGYNYAPKDSVFKPSQPPAPEADITTTEMPFTEPGEEAENIDQGLIIPAPTVEQRRFSLPHAEWDATRSAPPAESKPEAANLSVTNYEFSDNKQLFHAPSYPEPPKDMWYEVPETKPKPYEPPAPIFPWERERIFTQPTRVFAEDLPQPPHSPQVSTPTLARTSETGETEPLPATSEDAPPFSPTHNAWDSIQGIDRYVRAVMQTNDKRSGKTGPGKIPLPGPLEELMSPLGNSSQSSQQRRESLILTDFPTAIERPSLPVTPAPIRRPNFWGGERDEQGELPQAEGVPDQAEWNPSERLDQLRRSSLLEIEHLRALQEEGAKENPKRVLVESLSGSTESAASGVDSDGTSTEHGNNGEAKGSAAAEEAQLIGQKSDGGVPVFSEPEFGSGTGLFSAETVAEMENDGGGAVSPTER</sequence>
<feature type="region of interest" description="Disordered" evidence="14">
    <location>
        <begin position="595"/>
        <end position="667"/>
    </location>
</feature>
<evidence type="ECO:0000256" key="6">
    <source>
        <dbReference type="ARBA" id="ARBA00023056"/>
    </source>
</evidence>
<dbReference type="GO" id="GO:0005978">
    <property type="term" value="P:glycogen biosynthetic process"/>
    <property type="evidence" value="ECO:0007669"/>
    <property type="project" value="UniProtKB-KW"/>
</dbReference>
<dbReference type="GO" id="GO:0008466">
    <property type="term" value="F:glycogenin glucosyltransferase activity"/>
    <property type="evidence" value="ECO:0007669"/>
    <property type="project" value="UniProtKB-EC"/>
</dbReference>
<keyword evidence="7" id="KW-0325">Glycoprotein</keyword>
<dbReference type="GO" id="GO:0046872">
    <property type="term" value="F:metal ion binding"/>
    <property type="evidence" value="ECO:0007669"/>
    <property type="project" value="UniProtKB-KW"/>
</dbReference>
<feature type="compositionally biased region" description="Basic and acidic residues" evidence="14">
    <location>
        <begin position="595"/>
        <end position="606"/>
    </location>
</feature>
<evidence type="ECO:0000256" key="8">
    <source>
        <dbReference type="ARBA" id="ARBA00023211"/>
    </source>
</evidence>
<evidence type="ECO:0000256" key="9">
    <source>
        <dbReference type="ARBA" id="ARBA00038162"/>
    </source>
</evidence>
<evidence type="ECO:0000256" key="7">
    <source>
        <dbReference type="ARBA" id="ARBA00023180"/>
    </source>
</evidence>
<feature type="compositionally biased region" description="Low complexity" evidence="14">
    <location>
        <begin position="631"/>
        <end position="645"/>
    </location>
</feature>